<dbReference type="PROSITE" id="PS00079">
    <property type="entry name" value="MULTICOPPER_OXIDASE1"/>
    <property type="match status" value="1"/>
</dbReference>
<protein>
    <submittedName>
        <fullName evidence="8">Multicopper oxidase family protein</fullName>
    </submittedName>
</protein>
<feature type="domain" description="Plastocyanin-like" evidence="6">
    <location>
        <begin position="383"/>
        <end position="469"/>
    </location>
</feature>
<feature type="domain" description="Plastocyanin-like" evidence="7">
    <location>
        <begin position="59"/>
        <end position="142"/>
    </location>
</feature>
<evidence type="ECO:0000313" key="8">
    <source>
        <dbReference type="EMBL" id="WPB83767.1"/>
    </source>
</evidence>
<dbReference type="Gene3D" id="2.60.40.420">
    <property type="entry name" value="Cupredoxins - blue copper proteins"/>
    <property type="match status" value="3"/>
</dbReference>
<sequence>MNRRQFLATGAAVALPLPALAQTEPDIIRAVTRQIEVKGRSARVFGLVDRNGRPGWSRRAGEGFAVRLVNETTEPTGIHWHGPTPPWRQDGVPGVSMEPIPPGSSQEFRFPLDRPATHWMHSHLGLQKQALMAAPLIVRPTNARDEQEVVILLQDFSFTPADELLARLLGGPAEAAPHGGGAAHMPAPAPHAAMGGMGIVDRLRRLVGLGRGGMAMDINDIEFDAYLANDRTLDDPEVIAVERRGRVRLRIINGASATGFHLDLGAVTGTLVAVDGEDLAEPLRVSTLPLAVAQRADVLLYLPEGGAALPILFRREGARERTGVILQPPGAAISRLDGMGAATPALGLELEARLRGPSAPARASRTVIMPLTGDMAAYRWGMGDGSPIQLRRGERLEIEMRNTTMMSHPMHLHGHHFQVVAIEGRRLAGALRDTVLVPPMQRVTIGFTAENPGPWPFHCHHLYHQVRGMETLLRYA</sequence>
<evidence type="ECO:0000313" key="9">
    <source>
        <dbReference type="Proteomes" id="UP001305521"/>
    </source>
</evidence>
<keyword evidence="2" id="KW-0560">Oxidoreductase</keyword>
<dbReference type="PANTHER" id="PTHR11709:SF394">
    <property type="entry name" value="FI03373P-RELATED"/>
    <property type="match status" value="1"/>
</dbReference>
<dbReference type="InterPro" id="IPR033138">
    <property type="entry name" value="Cu_oxidase_CS"/>
</dbReference>
<evidence type="ECO:0000256" key="3">
    <source>
        <dbReference type="ARBA" id="ARBA00023008"/>
    </source>
</evidence>
<keyword evidence="4" id="KW-0732">Signal</keyword>
<evidence type="ECO:0000259" key="5">
    <source>
        <dbReference type="Pfam" id="PF00394"/>
    </source>
</evidence>
<proteinExistence type="predicted"/>
<keyword evidence="9" id="KW-1185">Reference proteome</keyword>
<dbReference type="InterPro" id="IPR034279">
    <property type="entry name" value="CuRO_3_CopA"/>
</dbReference>
<dbReference type="InterPro" id="IPR011707">
    <property type="entry name" value="Cu-oxidase-like_N"/>
</dbReference>
<dbReference type="CDD" id="cd13896">
    <property type="entry name" value="CuRO_3_CopA"/>
    <property type="match status" value="1"/>
</dbReference>
<feature type="chain" id="PRO_5045623906" evidence="4">
    <location>
        <begin position="22"/>
        <end position="476"/>
    </location>
</feature>
<dbReference type="Pfam" id="PF07732">
    <property type="entry name" value="Cu-oxidase_3"/>
    <property type="match status" value="1"/>
</dbReference>
<evidence type="ECO:0000259" key="6">
    <source>
        <dbReference type="Pfam" id="PF07731"/>
    </source>
</evidence>
<name>A0ABZ0PE62_9PROT</name>
<dbReference type="InterPro" id="IPR011706">
    <property type="entry name" value="Cu-oxidase_C"/>
</dbReference>
<dbReference type="RefSeq" id="WP_318647724.1">
    <property type="nucleotide sequence ID" value="NZ_CP137852.1"/>
</dbReference>
<evidence type="ECO:0000256" key="2">
    <source>
        <dbReference type="ARBA" id="ARBA00023002"/>
    </source>
</evidence>
<dbReference type="InterPro" id="IPR045087">
    <property type="entry name" value="Cu-oxidase_fam"/>
</dbReference>
<keyword evidence="3" id="KW-0186">Copper</keyword>
<evidence type="ECO:0000256" key="1">
    <source>
        <dbReference type="ARBA" id="ARBA00022723"/>
    </source>
</evidence>
<accession>A0ABZ0PE62</accession>
<dbReference type="InterPro" id="IPR001117">
    <property type="entry name" value="Cu-oxidase_2nd"/>
</dbReference>
<evidence type="ECO:0000256" key="4">
    <source>
        <dbReference type="SAM" id="SignalP"/>
    </source>
</evidence>
<feature type="domain" description="Plastocyanin-like" evidence="5">
    <location>
        <begin position="224"/>
        <end position="300"/>
    </location>
</feature>
<gene>
    <name evidence="8" type="ORF">R9Z33_16830</name>
</gene>
<dbReference type="InterPro" id="IPR002355">
    <property type="entry name" value="Cu_oxidase_Cu_BS"/>
</dbReference>
<dbReference type="Proteomes" id="UP001305521">
    <property type="component" value="Chromosome"/>
</dbReference>
<dbReference type="Pfam" id="PF00394">
    <property type="entry name" value="Cu-oxidase"/>
    <property type="match status" value="1"/>
</dbReference>
<dbReference type="CDD" id="cd13865">
    <property type="entry name" value="CuRO_1_LCC_like_3"/>
    <property type="match status" value="1"/>
</dbReference>
<dbReference type="Pfam" id="PF07731">
    <property type="entry name" value="Cu-oxidase_2"/>
    <property type="match status" value="1"/>
</dbReference>
<dbReference type="PROSITE" id="PS00080">
    <property type="entry name" value="MULTICOPPER_OXIDASE2"/>
    <property type="match status" value="1"/>
</dbReference>
<evidence type="ECO:0000259" key="7">
    <source>
        <dbReference type="Pfam" id="PF07732"/>
    </source>
</evidence>
<dbReference type="PANTHER" id="PTHR11709">
    <property type="entry name" value="MULTI-COPPER OXIDASE"/>
    <property type="match status" value="1"/>
</dbReference>
<keyword evidence="1" id="KW-0479">Metal-binding</keyword>
<dbReference type="EMBL" id="CP137852">
    <property type="protein sequence ID" value="WPB83767.1"/>
    <property type="molecule type" value="Genomic_DNA"/>
</dbReference>
<dbReference type="SUPFAM" id="SSF49503">
    <property type="entry name" value="Cupredoxins"/>
    <property type="match status" value="3"/>
</dbReference>
<reference evidence="8 9" key="1">
    <citation type="submission" date="2023-11" db="EMBL/GenBank/DDBJ databases">
        <title>Arctic aerobic anoxygenic photoheterotroph Sediminicoccus rosea KRV36 adapts its photosynthesis to long days of polar summer.</title>
        <authorList>
            <person name="Tomasch J."/>
            <person name="Kopejtka K."/>
            <person name="Bily T."/>
            <person name="Gardiner A.T."/>
            <person name="Gardian Z."/>
            <person name="Shivaramu S."/>
            <person name="Koblizek M."/>
            <person name="Engelhardt F."/>
            <person name="Kaftan D."/>
        </authorList>
    </citation>
    <scope>NUCLEOTIDE SEQUENCE [LARGE SCALE GENOMIC DNA]</scope>
    <source>
        <strain evidence="8 9">R-30</strain>
    </source>
</reference>
<organism evidence="8 9">
    <name type="scientific">Sediminicoccus rosea</name>
    <dbReference type="NCBI Taxonomy" id="1225128"/>
    <lineage>
        <taxon>Bacteria</taxon>
        <taxon>Pseudomonadati</taxon>
        <taxon>Pseudomonadota</taxon>
        <taxon>Alphaproteobacteria</taxon>
        <taxon>Acetobacterales</taxon>
        <taxon>Roseomonadaceae</taxon>
        <taxon>Sediminicoccus</taxon>
    </lineage>
</organism>
<feature type="signal peptide" evidence="4">
    <location>
        <begin position="1"/>
        <end position="21"/>
    </location>
</feature>
<dbReference type="InterPro" id="IPR008972">
    <property type="entry name" value="Cupredoxin"/>
</dbReference>